<dbReference type="InterPro" id="IPR000742">
    <property type="entry name" value="EGF"/>
</dbReference>
<organism evidence="2">
    <name type="scientific">Stegastes partitus</name>
    <name type="common">bicolor damselfish</name>
    <dbReference type="NCBI Taxonomy" id="144197"/>
    <lineage>
        <taxon>Eukaryota</taxon>
        <taxon>Metazoa</taxon>
        <taxon>Chordata</taxon>
        <taxon>Craniata</taxon>
        <taxon>Vertebrata</taxon>
        <taxon>Euteleostomi</taxon>
        <taxon>Actinopterygii</taxon>
        <taxon>Neopterygii</taxon>
        <taxon>Teleostei</taxon>
        <taxon>Neoteleostei</taxon>
        <taxon>Acanthomorphata</taxon>
        <taxon>Ovalentaria</taxon>
        <taxon>Pomacentridae</taxon>
        <taxon>Stegastes</taxon>
    </lineage>
</organism>
<dbReference type="AlphaFoldDB" id="A0A3B5AHL2"/>
<accession>A0A3B5AHL2</accession>
<proteinExistence type="predicted"/>
<dbReference type="PROSITE" id="PS01186">
    <property type="entry name" value="EGF_2"/>
    <property type="match status" value="1"/>
</dbReference>
<sequence length="108" mass="12213">MFCSCTSGFKNQRCDELANPCDYFCQNEGMCTLTALNKPPVFRVENVEPPTVFGLKAKKTSSESCSSDFKFLLMMNYESVKTDASRRLQTVLHLLENNLTLCCLPLVR</sequence>
<feature type="domain" description="EGF-like" evidence="1">
    <location>
        <begin position="3"/>
        <end position="14"/>
    </location>
</feature>
<evidence type="ECO:0000313" key="2">
    <source>
        <dbReference type="Ensembl" id="ENSSPAP00000020943.1"/>
    </source>
</evidence>
<name>A0A3B5AHL2_9TELE</name>
<reference evidence="2" key="1">
    <citation type="submission" date="2023-09" db="UniProtKB">
        <authorList>
            <consortium name="Ensembl"/>
        </authorList>
    </citation>
    <scope>IDENTIFICATION</scope>
</reference>
<dbReference type="STRING" id="144197.ENSSPAP00000020943"/>
<protein>
    <recommendedName>
        <fullName evidence="1">EGF-like domain-containing protein</fullName>
    </recommendedName>
</protein>
<dbReference type="Ensembl" id="ENSSPAT00000021260.1">
    <property type="protein sequence ID" value="ENSSPAP00000020943.1"/>
    <property type="gene ID" value="ENSSPAG00000015773.1"/>
</dbReference>
<evidence type="ECO:0000259" key="1">
    <source>
        <dbReference type="PROSITE" id="PS01186"/>
    </source>
</evidence>